<reference evidence="1 2" key="1">
    <citation type="submission" date="2021-03" db="EMBL/GenBank/DDBJ databases">
        <authorList>
            <person name="King G.J."/>
            <person name="Bancroft I."/>
            <person name="Baten A."/>
            <person name="Bloomfield J."/>
            <person name="Borpatragohain P."/>
            <person name="He Z."/>
            <person name="Irish N."/>
            <person name="Irwin J."/>
            <person name="Liu K."/>
            <person name="Mauleon R.P."/>
            <person name="Moore J."/>
            <person name="Morris R."/>
            <person name="Ostergaard L."/>
            <person name="Wang B."/>
            <person name="Wells R."/>
        </authorList>
    </citation>
    <scope>NUCLEOTIDE SEQUENCE [LARGE SCALE GENOMIC DNA]</scope>
    <source>
        <strain evidence="1">R-o-18</strain>
        <tissue evidence="1">Leaf</tissue>
    </source>
</reference>
<gene>
    <name evidence="1" type="primary">A01g509170.1_BraROA</name>
    <name evidence="1" type="ORF">IGI04_003132</name>
</gene>
<evidence type="ECO:0000313" key="1">
    <source>
        <dbReference type="EMBL" id="KAG5415565.1"/>
    </source>
</evidence>
<keyword evidence="2" id="KW-1185">Reference proteome</keyword>
<sequence>MAGFCHRPLLSLKREEKWSAAFWKMVTWSLQDEDGTRDEEDEEKCYLEYLNVEDVDNHPARKFELCGRDRSDAAPPPFKCGCSGSGKLGTSGGDEFMGVDMLLLDSQEVSLAAPRQHASSTKKLPPDNVKMICQHKDIIRQENSRKQCSVRSQATTLIYKNVEADQVVDCKWKQKDFVKLNYRSRGFRLLAIKTLNWIGLSWQHL</sequence>
<name>A0ABQ7NXK2_BRACM</name>
<proteinExistence type="predicted"/>
<dbReference type="Proteomes" id="UP000823674">
    <property type="component" value="Chromosome A01"/>
</dbReference>
<dbReference type="EMBL" id="JADBGQ010000001">
    <property type="protein sequence ID" value="KAG5415565.1"/>
    <property type="molecule type" value="Genomic_DNA"/>
</dbReference>
<comment type="caution">
    <text evidence="1">The sequence shown here is derived from an EMBL/GenBank/DDBJ whole genome shotgun (WGS) entry which is preliminary data.</text>
</comment>
<accession>A0ABQ7NXK2</accession>
<organism evidence="1 2">
    <name type="scientific">Brassica rapa subsp. trilocularis</name>
    <dbReference type="NCBI Taxonomy" id="1813537"/>
    <lineage>
        <taxon>Eukaryota</taxon>
        <taxon>Viridiplantae</taxon>
        <taxon>Streptophyta</taxon>
        <taxon>Embryophyta</taxon>
        <taxon>Tracheophyta</taxon>
        <taxon>Spermatophyta</taxon>
        <taxon>Magnoliopsida</taxon>
        <taxon>eudicotyledons</taxon>
        <taxon>Gunneridae</taxon>
        <taxon>Pentapetalae</taxon>
        <taxon>rosids</taxon>
        <taxon>malvids</taxon>
        <taxon>Brassicales</taxon>
        <taxon>Brassicaceae</taxon>
        <taxon>Brassiceae</taxon>
        <taxon>Brassica</taxon>
    </lineage>
</organism>
<evidence type="ECO:0000313" key="2">
    <source>
        <dbReference type="Proteomes" id="UP000823674"/>
    </source>
</evidence>
<protein>
    <submittedName>
        <fullName evidence="1">Uncharacterized protein</fullName>
    </submittedName>
</protein>